<dbReference type="PANTHER" id="PTHR16318">
    <property type="entry name" value="GAMMA-SECRETASE SUBUNIT PEN-2"/>
    <property type="match status" value="1"/>
</dbReference>
<evidence type="ECO:0000256" key="1">
    <source>
        <dbReference type="ARBA" id="ARBA00004141"/>
    </source>
</evidence>
<feature type="transmembrane region" description="Helical" evidence="7">
    <location>
        <begin position="20"/>
        <end position="40"/>
    </location>
</feature>
<protein>
    <submittedName>
        <fullName evidence="8">Gamma-secretase subunit PEN-2-like protein</fullName>
    </submittedName>
</protein>
<dbReference type="AlphaFoldDB" id="A0A4P9XR87"/>
<evidence type="ECO:0000256" key="5">
    <source>
        <dbReference type="ARBA" id="ARBA00022989"/>
    </source>
</evidence>
<evidence type="ECO:0000256" key="4">
    <source>
        <dbReference type="ARBA" id="ARBA00022976"/>
    </source>
</evidence>
<accession>A0A4P9XR87</accession>
<evidence type="ECO:0000256" key="2">
    <source>
        <dbReference type="ARBA" id="ARBA00009607"/>
    </source>
</evidence>
<dbReference type="GO" id="GO:0070765">
    <property type="term" value="C:gamma-secretase complex"/>
    <property type="evidence" value="ECO:0007669"/>
    <property type="project" value="TreeGrafter"/>
</dbReference>
<name>A0A4P9XR87_9FUNG</name>
<dbReference type="EMBL" id="KZ992647">
    <property type="protein sequence ID" value="RKP08021.1"/>
    <property type="molecule type" value="Genomic_DNA"/>
</dbReference>
<proteinExistence type="inferred from homology"/>
<organism evidence="8 9">
    <name type="scientific">Thamnocephalis sphaerospora</name>
    <dbReference type="NCBI Taxonomy" id="78915"/>
    <lineage>
        <taxon>Eukaryota</taxon>
        <taxon>Fungi</taxon>
        <taxon>Fungi incertae sedis</taxon>
        <taxon>Zoopagomycota</taxon>
        <taxon>Zoopagomycotina</taxon>
        <taxon>Zoopagomycetes</taxon>
        <taxon>Zoopagales</taxon>
        <taxon>Sigmoideomycetaceae</taxon>
        <taxon>Thamnocephalis</taxon>
    </lineage>
</organism>
<evidence type="ECO:0000313" key="9">
    <source>
        <dbReference type="Proteomes" id="UP000271241"/>
    </source>
</evidence>
<evidence type="ECO:0000313" key="8">
    <source>
        <dbReference type="EMBL" id="RKP08021.1"/>
    </source>
</evidence>
<keyword evidence="9" id="KW-1185">Reference proteome</keyword>
<keyword evidence="5 7" id="KW-1133">Transmembrane helix</keyword>
<dbReference type="InterPro" id="IPR019379">
    <property type="entry name" value="Gamma_Secretase_Asp_P_PEN2"/>
</dbReference>
<comment type="subcellular location">
    <subcellularLocation>
        <location evidence="1">Membrane</location>
        <topology evidence="1">Multi-pass membrane protein</topology>
    </subcellularLocation>
</comment>
<evidence type="ECO:0000256" key="7">
    <source>
        <dbReference type="SAM" id="Phobius"/>
    </source>
</evidence>
<reference evidence="9" key="1">
    <citation type="journal article" date="2018" name="Nat. Microbiol.">
        <title>Leveraging single-cell genomics to expand the fungal tree of life.</title>
        <authorList>
            <person name="Ahrendt S.R."/>
            <person name="Quandt C.A."/>
            <person name="Ciobanu D."/>
            <person name="Clum A."/>
            <person name="Salamov A."/>
            <person name="Andreopoulos B."/>
            <person name="Cheng J.F."/>
            <person name="Woyke T."/>
            <person name="Pelin A."/>
            <person name="Henrissat B."/>
            <person name="Reynolds N.K."/>
            <person name="Benny G.L."/>
            <person name="Smith M.E."/>
            <person name="James T.Y."/>
            <person name="Grigoriev I.V."/>
        </authorList>
    </citation>
    <scope>NUCLEOTIDE SEQUENCE [LARGE SCALE GENOMIC DNA]</scope>
    <source>
        <strain evidence="9">RSA 1356</strain>
    </source>
</reference>
<dbReference type="STRING" id="78915.A0A4P9XR87"/>
<comment type="similarity">
    <text evidence="2">Belongs to the PEN-2 family.</text>
</comment>
<evidence type="ECO:0000256" key="6">
    <source>
        <dbReference type="ARBA" id="ARBA00023136"/>
    </source>
</evidence>
<dbReference type="OrthoDB" id="524898at2759"/>
<keyword evidence="3 7" id="KW-0812">Transmembrane</keyword>
<keyword evidence="6 7" id="KW-0472">Membrane</keyword>
<dbReference type="Proteomes" id="UP000271241">
    <property type="component" value="Unassembled WGS sequence"/>
</dbReference>
<sequence length="100" mass="11394">MPKKLSRMSDAEIADVARKMFLGGLPFLPLCWIVASVWLFKAARERGPRVPQLRRYHTYCMVGAAIWFVISTAWFSIFVTQRLHWGAVGDKLTVVQVKGI</sequence>
<feature type="transmembrane region" description="Helical" evidence="7">
    <location>
        <begin position="60"/>
        <end position="79"/>
    </location>
</feature>
<keyword evidence="4" id="KW-0914">Notch signaling pathway</keyword>
<gene>
    <name evidence="8" type="ORF">THASP1DRAFT_30174</name>
</gene>
<dbReference type="Pfam" id="PF10251">
    <property type="entry name" value="PEN-2"/>
    <property type="match status" value="1"/>
</dbReference>
<evidence type="ECO:0000256" key="3">
    <source>
        <dbReference type="ARBA" id="ARBA00022692"/>
    </source>
</evidence>
<dbReference type="PANTHER" id="PTHR16318:SF0">
    <property type="entry name" value="GAMMA-SECRETASE SUBUNIT PEN-2"/>
    <property type="match status" value="1"/>
</dbReference>